<gene>
    <name evidence="3" type="ORF">AA12717_1068</name>
</gene>
<dbReference type="EMBL" id="BAQP01000044">
    <property type="protein sequence ID" value="GBQ22028.1"/>
    <property type="molecule type" value="Genomic_DNA"/>
</dbReference>
<feature type="region of interest" description="Disordered" evidence="1">
    <location>
        <begin position="170"/>
        <end position="198"/>
    </location>
</feature>
<protein>
    <recommendedName>
        <fullName evidence="2">Insertion element IS402-like domain-containing protein</fullName>
    </recommendedName>
</protein>
<dbReference type="InterPro" id="IPR025161">
    <property type="entry name" value="IS402-like_dom"/>
</dbReference>
<feature type="compositionally biased region" description="Basic and acidic residues" evidence="1">
    <location>
        <begin position="173"/>
        <end position="186"/>
    </location>
</feature>
<keyword evidence="4" id="KW-1185">Reference proteome</keyword>
<organism evidence="3 4">
    <name type="scientific">Gluconacetobacter sacchari DSM 12717</name>
    <dbReference type="NCBI Taxonomy" id="1307940"/>
    <lineage>
        <taxon>Bacteria</taxon>
        <taxon>Pseudomonadati</taxon>
        <taxon>Pseudomonadota</taxon>
        <taxon>Alphaproteobacteria</taxon>
        <taxon>Acetobacterales</taxon>
        <taxon>Acetobacteraceae</taxon>
        <taxon>Gluconacetobacter</taxon>
    </lineage>
</organism>
<name>A0ABQ0P4J9_9PROT</name>
<evidence type="ECO:0000313" key="3">
    <source>
        <dbReference type="EMBL" id="GBQ22028.1"/>
    </source>
</evidence>
<evidence type="ECO:0000256" key="1">
    <source>
        <dbReference type="SAM" id="MobiDB-lite"/>
    </source>
</evidence>
<feature type="region of interest" description="Disordered" evidence="1">
    <location>
        <begin position="18"/>
        <end position="37"/>
    </location>
</feature>
<feature type="domain" description="Insertion element IS402-like" evidence="2">
    <location>
        <begin position="90"/>
        <end position="147"/>
    </location>
</feature>
<proteinExistence type="predicted"/>
<dbReference type="InterPro" id="IPR052909">
    <property type="entry name" value="Transposase_6_like"/>
</dbReference>
<evidence type="ECO:0000259" key="2">
    <source>
        <dbReference type="Pfam" id="PF13340"/>
    </source>
</evidence>
<dbReference type="Proteomes" id="UP001060895">
    <property type="component" value="Unassembled WGS sequence"/>
</dbReference>
<reference evidence="3" key="1">
    <citation type="submission" date="2013-04" db="EMBL/GenBank/DDBJ databases">
        <title>The genome sequencing project of 58 acetic acid bacteria.</title>
        <authorList>
            <person name="Okamoto-Kainuma A."/>
            <person name="Ishikawa M."/>
            <person name="Umino S."/>
            <person name="Koizumi Y."/>
            <person name="Shiwa Y."/>
            <person name="Yoshikawa H."/>
            <person name="Matsutani M."/>
            <person name="Matsushita K."/>
        </authorList>
    </citation>
    <scope>NUCLEOTIDE SEQUENCE</scope>
    <source>
        <strain evidence="3">DSM 12717</strain>
    </source>
</reference>
<dbReference type="Pfam" id="PF13340">
    <property type="entry name" value="DUF4096"/>
    <property type="match status" value="1"/>
</dbReference>
<sequence length="198" mass="22330">MRAPVVYLAHNASFHSSEKIAPSNPGTKHSIHPQARTTPFVRAEIARSTETTGALARRFGISDETVRKWRKRGAEACSDRSSKPRSLAWKGGRPRVPDRAAITGILFVLLTGIPWERLPREMGCGSGVTCWRRLRDWQEADVWAKLHRELLTRLHCAGRIDWSRACMDSSSIPEKRGRCDRSEPDGSWKAGLKAPRRH</sequence>
<accession>A0ABQ0P4J9</accession>
<dbReference type="PANTHER" id="PTHR46637:SF1">
    <property type="entry name" value="BLL5188 PROTEIN"/>
    <property type="match status" value="1"/>
</dbReference>
<dbReference type="PANTHER" id="PTHR46637">
    <property type="entry name" value="TIS1421-TRANSPOSASE PROTEIN A"/>
    <property type="match status" value="1"/>
</dbReference>
<evidence type="ECO:0000313" key="4">
    <source>
        <dbReference type="Proteomes" id="UP001060895"/>
    </source>
</evidence>
<comment type="caution">
    <text evidence="3">The sequence shown here is derived from an EMBL/GenBank/DDBJ whole genome shotgun (WGS) entry which is preliminary data.</text>
</comment>